<dbReference type="InterPro" id="IPR003374">
    <property type="entry name" value="ApbE-like_sf"/>
</dbReference>
<comment type="subcellular location">
    <subcellularLocation>
        <location evidence="12">Cell inner membrane</location>
        <topology evidence="12">Lipid-anchor</topology>
        <orientation evidence="12">Periplasmic side</orientation>
    </subcellularLocation>
</comment>
<evidence type="ECO:0000256" key="11">
    <source>
        <dbReference type="PIRSR" id="PIRSR006268-2"/>
    </source>
</evidence>
<dbReference type="GO" id="GO:0005886">
    <property type="term" value="C:plasma membrane"/>
    <property type="evidence" value="ECO:0007669"/>
    <property type="project" value="UniProtKB-SubCell"/>
</dbReference>
<comment type="catalytic activity">
    <reaction evidence="9 10 12">
        <text>L-threonyl-[protein] + FAD = FMN-L-threonyl-[protein] + AMP + H(+)</text>
        <dbReference type="Rhea" id="RHEA:36847"/>
        <dbReference type="Rhea" id="RHEA-COMP:11060"/>
        <dbReference type="Rhea" id="RHEA-COMP:11061"/>
        <dbReference type="ChEBI" id="CHEBI:15378"/>
        <dbReference type="ChEBI" id="CHEBI:30013"/>
        <dbReference type="ChEBI" id="CHEBI:57692"/>
        <dbReference type="ChEBI" id="CHEBI:74257"/>
        <dbReference type="ChEBI" id="CHEBI:456215"/>
        <dbReference type="EC" id="2.7.1.180"/>
    </reaction>
</comment>
<keyword evidence="12" id="KW-0997">Cell inner membrane</keyword>
<evidence type="ECO:0000256" key="12">
    <source>
        <dbReference type="RuleBase" id="RU363002"/>
    </source>
</evidence>
<comment type="function">
    <text evidence="12">Flavin transferase that catalyzes the transfer of the FMN moiety of FAD and its covalent binding to the hydroxyl group of a threonine residue in a target flavoprotein.</text>
</comment>
<keyword evidence="6 10" id="KW-0274">FAD</keyword>
<evidence type="ECO:0000256" key="8">
    <source>
        <dbReference type="ARBA" id="ARBA00031306"/>
    </source>
</evidence>
<dbReference type="RefSeq" id="WP_120713330.1">
    <property type="nucleotide sequence ID" value="NZ_RBCJ01000004.1"/>
</dbReference>
<keyword evidence="3 10" id="KW-0285">Flavoprotein</keyword>
<dbReference type="Gene3D" id="3.10.520.10">
    <property type="entry name" value="ApbE-like domains"/>
    <property type="match status" value="1"/>
</dbReference>
<feature type="binding site" evidence="11">
    <location>
        <position position="175"/>
    </location>
    <ligand>
        <name>Mg(2+)</name>
        <dbReference type="ChEBI" id="CHEBI:18420"/>
    </ligand>
</feature>
<dbReference type="AlphaFoldDB" id="A0A3B0BY58"/>
<keyword evidence="14" id="KW-1185">Reference proteome</keyword>
<gene>
    <name evidence="13" type="ORF">D7Z94_19590</name>
</gene>
<reference evidence="13 14" key="1">
    <citation type="submission" date="2018-10" db="EMBL/GenBank/DDBJ databases">
        <title>Ulvibacterium marinum gen. nov., sp. nov., a novel marine bacterium of the family Flavobacteriaceae, isolated from a culture of the green alga Ulva prolifera.</title>
        <authorList>
            <person name="Zhang Z."/>
        </authorList>
    </citation>
    <scope>NUCLEOTIDE SEQUENCE [LARGE SCALE GENOMIC DNA]</scope>
    <source>
        <strain evidence="13 14">CCMM003</strain>
    </source>
</reference>
<dbReference type="PANTHER" id="PTHR30040:SF2">
    <property type="entry name" value="FAD:PROTEIN FMN TRANSFERASE"/>
    <property type="match status" value="1"/>
</dbReference>
<proteinExistence type="inferred from homology"/>
<keyword evidence="12" id="KW-1003">Cell membrane</keyword>
<keyword evidence="4 10" id="KW-0808">Transferase</keyword>
<evidence type="ECO:0000313" key="14">
    <source>
        <dbReference type="Proteomes" id="UP000276603"/>
    </source>
</evidence>
<dbReference type="EC" id="2.7.1.180" evidence="1 10"/>
<comment type="cofactor">
    <cofactor evidence="11">
        <name>Mg(2+)</name>
        <dbReference type="ChEBI" id="CHEBI:18420"/>
    </cofactor>
    <cofactor evidence="11">
        <name>Mn(2+)</name>
        <dbReference type="ChEBI" id="CHEBI:29035"/>
    </cofactor>
    <text evidence="11">Magnesium. Can also use manganese.</text>
</comment>
<feature type="binding site" evidence="11">
    <location>
        <position position="293"/>
    </location>
    <ligand>
        <name>Mg(2+)</name>
        <dbReference type="ChEBI" id="CHEBI:18420"/>
    </ligand>
</feature>
<evidence type="ECO:0000256" key="2">
    <source>
        <dbReference type="ARBA" id="ARBA00016337"/>
    </source>
</evidence>
<evidence type="ECO:0000256" key="4">
    <source>
        <dbReference type="ARBA" id="ARBA00022679"/>
    </source>
</evidence>
<evidence type="ECO:0000256" key="10">
    <source>
        <dbReference type="PIRNR" id="PIRNR006268"/>
    </source>
</evidence>
<dbReference type="PROSITE" id="PS51257">
    <property type="entry name" value="PROKAR_LIPOPROTEIN"/>
    <property type="match status" value="1"/>
</dbReference>
<dbReference type="OrthoDB" id="9778595at2"/>
<evidence type="ECO:0000256" key="5">
    <source>
        <dbReference type="ARBA" id="ARBA00022723"/>
    </source>
</evidence>
<keyword evidence="12" id="KW-0472">Membrane</keyword>
<accession>A0A3B0BY58</accession>
<dbReference type="PIRSF" id="PIRSF006268">
    <property type="entry name" value="ApbE"/>
    <property type="match status" value="1"/>
</dbReference>
<dbReference type="SUPFAM" id="SSF143631">
    <property type="entry name" value="ApbE-like"/>
    <property type="match status" value="1"/>
</dbReference>
<dbReference type="Pfam" id="PF02424">
    <property type="entry name" value="ApbE"/>
    <property type="match status" value="1"/>
</dbReference>
<dbReference type="GO" id="GO:0046872">
    <property type="term" value="F:metal ion binding"/>
    <property type="evidence" value="ECO:0007669"/>
    <property type="project" value="UniProtKB-UniRule"/>
</dbReference>
<comment type="caution">
    <text evidence="13">The sequence shown here is derived from an EMBL/GenBank/DDBJ whole genome shotgun (WGS) entry which is preliminary data.</text>
</comment>
<evidence type="ECO:0000256" key="3">
    <source>
        <dbReference type="ARBA" id="ARBA00022630"/>
    </source>
</evidence>
<protein>
    <recommendedName>
        <fullName evidence="2 10">FAD:protein FMN transferase</fullName>
        <ecNumber evidence="1 10">2.7.1.180</ecNumber>
    </recommendedName>
    <alternativeName>
        <fullName evidence="8 10">Flavin transferase</fullName>
    </alternativeName>
</protein>
<name>A0A3B0BY58_9FLAO</name>
<evidence type="ECO:0000313" key="13">
    <source>
        <dbReference type="EMBL" id="RKN78423.1"/>
    </source>
</evidence>
<keyword evidence="12" id="KW-0449">Lipoprotein</keyword>
<dbReference type="GO" id="GO:0016740">
    <property type="term" value="F:transferase activity"/>
    <property type="evidence" value="ECO:0007669"/>
    <property type="project" value="UniProtKB-UniRule"/>
</dbReference>
<evidence type="ECO:0000256" key="1">
    <source>
        <dbReference type="ARBA" id="ARBA00011955"/>
    </source>
</evidence>
<dbReference type="Proteomes" id="UP000276603">
    <property type="component" value="Unassembled WGS sequence"/>
</dbReference>
<keyword evidence="5 10" id="KW-0479">Metal-binding</keyword>
<comment type="similarity">
    <text evidence="10 12">Belongs to the ApbE family.</text>
</comment>
<evidence type="ECO:0000256" key="7">
    <source>
        <dbReference type="ARBA" id="ARBA00022842"/>
    </source>
</evidence>
<evidence type="ECO:0000256" key="9">
    <source>
        <dbReference type="ARBA" id="ARBA00048540"/>
    </source>
</evidence>
<keyword evidence="7 10" id="KW-0460">Magnesium</keyword>
<dbReference type="EMBL" id="RBCJ01000004">
    <property type="protein sequence ID" value="RKN78423.1"/>
    <property type="molecule type" value="Genomic_DNA"/>
</dbReference>
<dbReference type="InterPro" id="IPR024932">
    <property type="entry name" value="ApbE"/>
</dbReference>
<dbReference type="PANTHER" id="PTHR30040">
    <property type="entry name" value="THIAMINE BIOSYNTHESIS LIPOPROTEIN APBE"/>
    <property type="match status" value="1"/>
</dbReference>
<evidence type="ECO:0000256" key="6">
    <source>
        <dbReference type="ARBA" id="ARBA00022827"/>
    </source>
</evidence>
<sequence length="347" mass="38322">MTDLLKFVMNRIGLLFASAVFMVSCAPDYSKLVENRNAGGALGTSYSIIYLSVEKQNFQKEIDSVFKAVNKSLSTYLPDSDISKINQGDTTIVVDKMFREVFELSKTVNHNTNGYFDPTVGVLVNAWGFGPSSAIVMDSTAVDSLLTFVGFEKIDLTESNRIKKANPNIYIDFNAIAKGYAIDRLAAFLDEKEISNYLIEVGGELVGKGENRIKGKPWVVGIDDPQIEKGRRLKILIQLKDRALASSGNYRKFRIDSITGKKYVHTVDPKSGFTKNGSTLGTTVLASTCGEADAYATAFMAMDLADARNFLTEQRELDGYIVYLDEQGEAQEFMTEGFEAMVVNPND</sequence>
<organism evidence="13 14">
    <name type="scientific">Ulvibacterium marinum</name>
    <dbReference type="NCBI Taxonomy" id="2419782"/>
    <lineage>
        <taxon>Bacteria</taxon>
        <taxon>Pseudomonadati</taxon>
        <taxon>Bacteroidota</taxon>
        <taxon>Flavobacteriia</taxon>
        <taxon>Flavobacteriales</taxon>
        <taxon>Flavobacteriaceae</taxon>
        <taxon>Ulvibacterium</taxon>
    </lineage>
</organism>
<feature type="binding site" evidence="11">
    <location>
        <position position="297"/>
    </location>
    <ligand>
        <name>Mg(2+)</name>
        <dbReference type="ChEBI" id="CHEBI:18420"/>
    </ligand>
</feature>